<evidence type="ECO:0000313" key="1">
    <source>
        <dbReference type="EMBL" id="KAK1788019.1"/>
    </source>
</evidence>
<sequence length="83" mass="9377">MKVMLKNADLSGFWRNLANSDPSSGGYIQQDNALCHKAQIISNRFLEHDSELILLKWAPQSPDLNATEDLCDVVEREICIMDV</sequence>
<organism evidence="1 2">
    <name type="scientific">Electrophorus voltai</name>
    <dbReference type="NCBI Taxonomy" id="2609070"/>
    <lineage>
        <taxon>Eukaryota</taxon>
        <taxon>Metazoa</taxon>
        <taxon>Chordata</taxon>
        <taxon>Craniata</taxon>
        <taxon>Vertebrata</taxon>
        <taxon>Euteleostomi</taxon>
        <taxon>Actinopterygii</taxon>
        <taxon>Neopterygii</taxon>
        <taxon>Teleostei</taxon>
        <taxon>Ostariophysi</taxon>
        <taxon>Gymnotiformes</taxon>
        <taxon>Gymnotoidei</taxon>
        <taxon>Gymnotidae</taxon>
        <taxon>Electrophorus</taxon>
    </lineage>
</organism>
<dbReference type="AlphaFoldDB" id="A0AAD8YY77"/>
<dbReference type="EMBL" id="JAROKS010000023">
    <property type="protein sequence ID" value="KAK1788019.1"/>
    <property type="molecule type" value="Genomic_DNA"/>
</dbReference>
<evidence type="ECO:0000313" key="2">
    <source>
        <dbReference type="Proteomes" id="UP001239994"/>
    </source>
</evidence>
<dbReference type="GO" id="GO:0003676">
    <property type="term" value="F:nucleic acid binding"/>
    <property type="evidence" value="ECO:0007669"/>
    <property type="project" value="InterPro"/>
</dbReference>
<keyword evidence="2" id="KW-1185">Reference proteome</keyword>
<evidence type="ECO:0008006" key="3">
    <source>
        <dbReference type="Google" id="ProtNLM"/>
    </source>
</evidence>
<gene>
    <name evidence="1" type="ORF">P4O66_016492</name>
</gene>
<comment type="caution">
    <text evidence="1">The sequence shown here is derived from an EMBL/GenBank/DDBJ whole genome shotgun (WGS) entry which is preliminary data.</text>
</comment>
<feature type="non-terminal residue" evidence="1">
    <location>
        <position position="1"/>
    </location>
</feature>
<accession>A0AAD8YY77</accession>
<dbReference type="Gene3D" id="3.30.420.10">
    <property type="entry name" value="Ribonuclease H-like superfamily/Ribonuclease H"/>
    <property type="match status" value="1"/>
</dbReference>
<dbReference type="InterPro" id="IPR036397">
    <property type="entry name" value="RNaseH_sf"/>
</dbReference>
<dbReference type="Proteomes" id="UP001239994">
    <property type="component" value="Unassembled WGS sequence"/>
</dbReference>
<proteinExistence type="predicted"/>
<protein>
    <recommendedName>
        <fullName evidence="3">Tc1-like transposase DDE domain-containing protein</fullName>
    </recommendedName>
</protein>
<name>A0AAD8YY77_9TELE</name>
<reference evidence="1" key="1">
    <citation type="submission" date="2023-03" db="EMBL/GenBank/DDBJ databases">
        <title>Electrophorus voltai genome.</title>
        <authorList>
            <person name="Bian C."/>
        </authorList>
    </citation>
    <scope>NUCLEOTIDE SEQUENCE</scope>
    <source>
        <strain evidence="1">CB-2022</strain>
        <tissue evidence="1">Muscle</tissue>
    </source>
</reference>